<proteinExistence type="predicted"/>
<evidence type="ECO:0000313" key="5">
    <source>
        <dbReference type="RefSeq" id="XP_035546623.1"/>
    </source>
</evidence>
<sequence>MEKGEEHSSPLIPSSSNPLTAPNLSNYMHGWHGLVAAWSPAFMPYPNGDQYPSNIQYGMRPPISLITTSSVTSLRVCTEDTPDCRETEALCTSSKVNEESKEDSHARTPECVQKDGGDEIEVPKSGMEFNSFEELLSYYKEYGKKCGFGVMTKRSKKADDGTIRYVTLACACGGKARNKSLNLAKPRLTGKTECKAKINALKVERNVRLTTVHNIHNHGLSPQKSRFFRCNREVSETVKRVLDTNDLAGIRMNKNFGSLVVGAGGFDNLPFFRKRLS</sequence>
<dbReference type="KEGG" id="jre:118348655"/>
<name>A0A6P9ERY1_JUGRE</name>
<keyword evidence="3" id="KW-1185">Reference proteome</keyword>
<accession>A0A6P9ERY1</accession>
<dbReference type="KEGG" id="jre:118348657"/>
<dbReference type="Pfam" id="PF03101">
    <property type="entry name" value="FAR1"/>
    <property type="match status" value="1"/>
</dbReference>
<evidence type="ECO:0000313" key="4">
    <source>
        <dbReference type="RefSeq" id="XP_035546621.1"/>
    </source>
</evidence>
<evidence type="ECO:0000256" key="1">
    <source>
        <dbReference type="SAM" id="MobiDB-lite"/>
    </source>
</evidence>
<dbReference type="AlphaFoldDB" id="A0A6P9ERY1"/>
<dbReference type="RefSeq" id="XP_035546621.1">
    <property type="nucleotide sequence ID" value="XM_035690728.1"/>
</dbReference>
<feature type="domain" description="FAR1" evidence="2">
    <location>
        <begin position="137"/>
        <end position="221"/>
    </location>
</feature>
<dbReference type="GeneID" id="118348657"/>
<gene>
    <name evidence="5" type="primary">LOC118348657</name>
    <name evidence="4" type="synonym">LOC118348655</name>
</gene>
<feature type="compositionally biased region" description="Basic and acidic residues" evidence="1">
    <location>
        <begin position="96"/>
        <end position="117"/>
    </location>
</feature>
<dbReference type="Proteomes" id="UP000235220">
    <property type="component" value="Chromosome 6"/>
</dbReference>
<organism evidence="3 5">
    <name type="scientific">Juglans regia</name>
    <name type="common">English walnut</name>
    <dbReference type="NCBI Taxonomy" id="51240"/>
    <lineage>
        <taxon>Eukaryota</taxon>
        <taxon>Viridiplantae</taxon>
        <taxon>Streptophyta</taxon>
        <taxon>Embryophyta</taxon>
        <taxon>Tracheophyta</taxon>
        <taxon>Spermatophyta</taxon>
        <taxon>Magnoliopsida</taxon>
        <taxon>eudicotyledons</taxon>
        <taxon>Gunneridae</taxon>
        <taxon>Pentapetalae</taxon>
        <taxon>rosids</taxon>
        <taxon>fabids</taxon>
        <taxon>Fagales</taxon>
        <taxon>Juglandaceae</taxon>
        <taxon>Juglans</taxon>
    </lineage>
</organism>
<dbReference type="PANTHER" id="PTHR46328">
    <property type="entry name" value="FAR-RED IMPAIRED RESPONSIVE (FAR1) FAMILY PROTEIN-RELATED"/>
    <property type="match status" value="1"/>
</dbReference>
<dbReference type="OrthoDB" id="747268at2759"/>
<evidence type="ECO:0000259" key="2">
    <source>
        <dbReference type="Pfam" id="PF03101"/>
    </source>
</evidence>
<dbReference type="PANTHER" id="PTHR46328:SF35">
    <property type="entry name" value="PROTEIN FAR1-RELATED SEQUENCE 5-LIKE"/>
    <property type="match status" value="1"/>
</dbReference>
<feature type="region of interest" description="Disordered" evidence="1">
    <location>
        <begin position="89"/>
        <end position="119"/>
    </location>
</feature>
<reference evidence="4 5" key="1">
    <citation type="submission" date="2025-04" db="UniProtKB">
        <authorList>
            <consortium name="RefSeq"/>
        </authorList>
    </citation>
    <scope>IDENTIFICATION</scope>
    <source>
        <tissue evidence="4 5">Leaves</tissue>
    </source>
</reference>
<protein>
    <submittedName>
        <fullName evidence="4 5">Protein FAR-RED IMPAIRED RESPONSE 1-like</fullName>
    </submittedName>
</protein>
<dbReference type="InterPro" id="IPR004330">
    <property type="entry name" value="FAR1_DNA_bnd_dom"/>
</dbReference>
<evidence type="ECO:0000313" key="3">
    <source>
        <dbReference type="Proteomes" id="UP000235220"/>
    </source>
</evidence>
<dbReference type="RefSeq" id="XP_035546623.1">
    <property type="nucleotide sequence ID" value="XM_035690730.1"/>
</dbReference>